<dbReference type="EMBL" id="CM018050">
    <property type="protein sequence ID" value="KAA8518021.1"/>
    <property type="molecule type" value="Genomic_DNA"/>
</dbReference>
<feature type="region of interest" description="Disordered" evidence="1">
    <location>
        <begin position="75"/>
        <end position="102"/>
    </location>
</feature>
<evidence type="ECO:0000313" key="2">
    <source>
        <dbReference type="EMBL" id="KAA8518021.1"/>
    </source>
</evidence>
<dbReference type="Proteomes" id="UP000325577">
    <property type="component" value="Linkage Group LG7"/>
</dbReference>
<reference evidence="2 3" key="1">
    <citation type="submission" date="2019-09" db="EMBL/GenBank/DDBJ databases">
        <title>A chromosome-level genome assembly of the Chinese tupelo Nyssa sinensis.</title>
        <authorList>
            <person name="Yang X."/>
            <person name="Kang M."/>
            <person name="Yang Y."/>
            <person name="Xiong H."/>
            <person name="Wang M."/>
            <person name="Zhang Z."/>
            <person name="Wang Z."/>
            <person name="Wu H."/>
            <person name="Ma T."/>
            <person name="Liu J."/>
            <person name="Xi Z."/>
        </authorList>
    </citation>
    <scope>NUCLEOTIDE SEQUENCE [LARGE SCALE GENOMIC DNA]</scope>
    <source>
        <strain evidence="2">J267</strain>
        <tissue evidence="2">Leaf</tissue>
    </source>
</reference>
<sequence>MSHTNTIPPDQARFRYAIGTSEMIDAPSRIFCYIPSAIIGTHRDAFPFRSIMTGLLVLHHTPLLRTDFLSFPKGPFSRRTTRQSQSHNPAVAPPATHPEDDFLAEDLDQPYIPKPPVPDPVAALALGLTVADLDHHYDRVWFSG</sequence>
<protein>
    <submittedName>
        <fullName evidence="2">Uncharacterized protein</fullName>
    </submittedName>
</protein>
<name>A0A5J4ZLR3_9ASTE</name>
<organism evidence="2 3">
    <name type="scientific">Nyssa sinensis</name>
    <dbReference type="NCBI Taxonomy" id="561372"/>
    <lineage>
        <taxon>Eukaryota</taxon>
        <taxon>Viridiplantae</taxon>
        <taxon>Streptophyta</taxon>
        <taxon>Embryophyta</taxon>
        <taxon>Tracheophyta</taxon>
        <taxon>Spermatophyta</taxon>
        <taxon>Magnoliopsida</taxon>
        <taxon>eudicotyledons</taxon>
        <taxon>Gunneridae</taxon>
        <taxon>Pentapetalae</taxon>
        <taxon>asterids</taxon>
        <taxon>Cornales</taxon>
        <taxon>Nyssaceae</taxon>
        <taxon>Nyssa</taxon>
    </lineage>
</organism>
<keyword evidence="3" id="KW-1185">Reference proteome</keyword>
<evidence type="ECO:0000313" key="3">
    <source>
        <dbReference type="Proteomes" id="UP000325577"/>
    </source>
</evidence>
<accession>A0A5J4ZLR3</accession>
<gene>
    <name evidence="2" type="ORF">F0562_015498</name>
</gene>
<proteinExistence type="predicted"/>
<evidence type="ECO:0000256" key="1">
    <source>
        <dbReference type="SAM" id="MobiDB-lite"/>
    </source>
</evidence>
<dbReference type="AlphaFoldDB" id="A0A5J4ZLR3"/>